<gene>
    <name evidence="8" type="ORF">HJC23_013124</name>
</gene>
<dbReference type="Gene3D" id="1.10.510.10">
    <property type="entry name" value="Transferase(Phosphotransferase) domain 1"/>
    <property type="match status" value="1"/>
</dbReference>
<name>A0ABD3QN59_9STRA</name>
<evidence type="ECO:0000259" key="7">
    <source>
        <dbReference type="PROSITE" id="PS50011"/>
    </source>
</evidence>
<evidence type="ECO:0000313" key="9">
    <source>
        <dbReference type="Proteomes" id="UP001516023"/>
    </source>
</evidence>
<dbReference type="GO" id="GO:0004674">
    <property type="term" value="F:protein serine/threonine kinase activity"/>
    <property type="evidence" value="ECO:0007669"/>
    <property type="project" value="UniProtKB-KW"/>
</dbReference>
<evidence type="ECO:0000256" key="5">
    <source>
        <dbReference type="ARBA" id="ARBA00022840"/>
    </source>
</evidence>
<keyword evidence="1" id="KW-0723">Serine/threonine-protein kinase</keyword>
<sequence>MLKTSDNKTSIKIIDFGLAIVHKPEDPPLTAFAGSAFTVAPEVIQRQYGKEVDLWSIGVITYFLLTRLMPFNANSNDEIFKKIQSGIFAYPKWAKTGVSEESKDFIDRLLVVNPKKRMTAKQALSHAWLRKFHHLNNSNTDMSLAVVPFESNKRTSGPQSHEKYEGRGHASQPARAIVSYEDKKVRRRSAKVSPQSKLLDPVGVQVLSSTLTRPPHQDKLRKSSRRESREDKCRNRSKRDAVRRCHYKQESKQWHHTSIDACDGTRQAIEQRPTRIKPSNLRR</sequence>
<dbReference type="PANTHER" id="PTHR24349">
    <property type="entry name" value="SERINE/THREONINE-PROTEIN KINASE"/>
    <property type="match status" value="1"/>
</dbReference>
<protein>
    <recommendedName>
        <fullName evidence="7">Protein kinase domain-containing protein</fullName>
    </recommendedName>
</protein>
<dbReference type="Proteomes" id="UP001516023">
    <property type="component" value="Unassembled WGS sequence"/>
</dbReference>
<evidence type="ECO:0000256" key="1">
    <source>
        <dbReference type="ARBA" id="ARBA00022527"/>
    </source>
</evidence>
<dbReference type="Pfam" id="PF00069">
    <property type="entry name" value="Pkinase"/>
    <property type="match status" value="1"/>
</dbReference>
<accession>A0ABD3QN59</accession>
<feature type="region of interest" description="Disordered" evidence="6">
    <location>
        <begin position="151"/>
        <end position="259"/>
    </location>
</feature>
<keyword evidence="4" id="KW-0418">Kinase</keyword>
<keyword evidence="3" id="KW-0547">Nucleotide-binding</keyword>
<comment type="caution">
    <text evidence="8">The sequence shown here is derived from an EMBL/GenBank/DDBJ whole genome shotgun (WGS) entry which is preliminary data.</text>
</comment>
<dbReference type="PROSITE" id="PS50011">
    <property type="entry name" value="PROTEIN_KINASE_DOM"/>
    <property type="match status" value="1"/>
</dbReference>
<dbReference type="SMART" id="SM00220">
    <property type="entry name" value="S_TKc"/>
    <property type="match status" value="1"/>
</dbReference>
<dbReference type="InterPro" id="IPR050205">
    <property type="entry name" value="CDPK_Ser/Thr_kinases"/>
</dbReference>
<evidence type="ECO:0000256" key="6">
    <source>
        <dbReference type="SAM" id="MobiDB-lite"/>
    </source>
</evidence>
<evidence type="ECO:0000313" key="8">
    <source>
        <dbReference type="EMBL" id="KAL3801619.1"/>
    </source>
</evidence>
<dbReference type="InterPro" id="IPR011009">
    <property type="entry name" value="Kinase-like_dom_sf"/>
</dbReference>
<dbReference type="InterPro" id="IPR000719">
    <property type="entry name" value="Prot_kinase_dom"/>
</dbReference>
<organism evidence="8 9">
    <name type="scientific">Cyclotella cryptica</name>
    <dbReference type="NCBI Taxonomy" id="29204"/>
    <lineage>
        <taxon>Eukaryota</taxon>
        <taxon>Sar</taxon>
        <taxon>Stramenopiles</taxon>
        <taxon>Ochrophyta</taxon>
        <taxon>Bacillariophyta</taxon>
        <taxon>Coscinodiscophyceae</taxon>
        <taxon>Thalassiosirophycidae</taxon>
        <taxon>Stephanodiscales</taxon>
        <taxon>Stephanodiscaceae</taxon>
        <taxon>Cyclotella</taxon>
    </lineage>
</organism>
<keyword evidence="5" id="KW-0067">ATP-binding</keyword>
<proteinExistence type="predicted"/>
<dbReference type="EMBL" id="JABMIG020000025">
    <property type="protein sequence ID" value="KAL3801619.1"/>
    <property type="molecule type" value="Genomic_DNA"/>
</dbReference>
<evidence type="ECO:0000256" key="3">
    <source>
        <dbReference type="ARBA" id="ARBA00022741"/>
    </source>
</evidence>
<keyword evidence="2" id="KW-0808">Transferase</keyword>
<evidence type="ECO:0000256" key="2">
    <source>
        <dbReference type="ARBA" id="ARBA00022679"/>
    </source>
</evidence>
<feature type="compositionally biased region" description="Basic and acidic residues" evidence="6">
    <location>
        <begin position="215"/>
        <end position="253"/>
    </location>
</feature>
<evidence type="ECO:0000256" key="4">
    <source>
        <dbReference type="ARBA" id="ARBA00022777"/>
    </source>
</evidence>
<dbReference type="AlphaFoldDB" id="A0ABD3QN59"/>
<keyword evidence="9" id="KW-1185">Reference proteome</keyword>
<dbReference type="GO" id="GO:0005524">
    <property type="term" value="F:ATP binding"/>
    <property type="evidence" value="ECO:0007669"/>
    <property type="project" value="UniProtKB-KW"/>
</dbReference>
<dbReference type="SUPFAM" id="SSF56112">
    <property type="entry name" value="Protein kinase-like (PK-like)"/>
    <property type="match status" value="1"/>
</dbReference>
<feature type="domain" description="Protein kinase" evidence="7">
    <location>
        <begin position="1"/>
        <end position="129"/>
    </location>
</feature>
<reference evidence="8 9" key="1">
    <citation type="journal article" date="2020" name="G3 (Bethesda)">
        <title>Improved Reference Genome for Cyclotella cryptica CCMP332, a Model for Cell Wall Morphogenesis, Salinity Adaptation, and Lipid Production in Diatoms (Bacillariophyta).</title>
        <authorList>
            <person name="Roberts W.R."/>
            <person name="Downey K.M."/>
            <person name="Ruck E.C."/>
            <person name="Traller J.C."/>
            <person name="Alverson A.J."/>
        </authorList>
    </citation>
    <scope>NUCLEOTIDE SEQUENCE [LARGE SCALE GENOMIC DNA]</scope>
    <source>
        <strain evidence="8 9">CCMP332</strain>
    </source>
</reference>